<dbReference type="Gene3D" id="1.20.1260.10">
    <property type="match status" value="1"/>
</dbReference>
<evidence type="ECO:0000313" key="1">
    <source>
        <dbReference type="EMBL" id="TVT28836.1"/>
    </source>
</evidence>
<name>A0A558AX49_9STAP</name>
<dbReference type="OrthoDB" id="2356617at2"/>
<dbReference type="RefSeq" id="WP_145284357.1">
    <property type="nucleotide sequence ID" value="NZ_VMSJ01000001.1"/>
</dbReference>
<protein>
    <submittedName>
        <fullName evidence="1">Spore coat protein</fullName>
    </submittedName>
</protein>
<gene>
    <name evidence="1" type="ORF">FO441_00730</name>
</gene>
<dbReference type="AlphaFoldDB" id="A0A558AX49"/>
<dbReference type="InterPro" id="IPR012347">
    <property type="entry name" value="Ferritin-like"/>
</dbReference>
<accession>A0A558AX49</accession>
<comment type="caution">
    <text evidence="1">The sequence shown here is derived from an EMBL/GenBank/DDBJ whole genome shotgun (WGS) entry which is preliminary data.</text>
</comment>
<reference evidence="1 2" key="1">
    <citation type="submission" date="2019-07" db="EMBL/GenBank/DDBJ databases">
        <title>Salinicoccus cyprini sp. nov., isolated from gastro-intestinal tract of mirror carp, Cyprinus carpio var. specularis, collected from Gobind Sagar Reservoir, Himachal Pradesh, India.</title>
        <authorList>
            <person name="Talwar C."/>
            <person name="Singh A.K."/>
            <person name="Lal R."/>
            <person name="Negi R.K."/>
        </authorList>
    </citation>
    <scope>NUCLEOTIDE SEQUENCE [LARGE SCALE GENOMIC DNA]</scope>
    <source>
        <strain evidence="1 2">CT19</strain>
    </source>
</reference>
<keyword evidence="1" id="KW-0167">Capsid protein</keyword>
<proteinExistence type="predicted"/>
<evidence type="ECO:0000313" key="2">
    <source>
        <dbReference type="Proteomes" id="UP000315103"/>
    </source>
</evidence>
<dbReference type="EMBL" id="VMSJ01000001">
    <property type="protein sequence ID" value="TVT28836.1"/>
    <property type="molecule type" value="Genomic_DNA"/>
</dbReference>
<keyword evidence="1" id="KW-0946">Virion</keyword>
<sequence length="68" mass="7924">MAGKENDNVELGIHETLELHEVTTQRRSNLLKAHMMDAIVKDPELKKLLRRERQNSEKAIDEIETFLP</sequence>
<keyword evidence="2" id="KW-1185">Reference proteome</keyword>
<organism evidence="1 2">
    <name type="scientific">Salinicoccus cyprini</name>
    <dbReference type="NCBI Taxonomy" id="2493691"/>
    <lineage>
        <taxon>Bacteria</taxon>
        <taxon>Bacillati</taxon>
        <taxon>Bacillota</taxon>
        <taxon>Bacilli</taxon>
        <taxon>Bacillales</taxon>
        <taxon>Staphylococcaceae</taxon>
        <taxon>Salinicoccus</taxon>
    </lineage>
</organism>
<dbReference type="Proteomes" id="UP000315103">
    <property type="component" value="Unassembled WGS sequence"/>
</dbReference>